<dbReference type="HOGENOM" id="CLU_540761_0_0_1"/>
<gene>
    <name evidence="3" type="ORF">M437DRAFT_32569</name>
</gene>
<evidence type="ECO:0000313" key="4">
    <source>
        <dbReference type="Proteomes" id="UP000030672"/>
    </source>
</evidence>
<proteinExistence type="predicted"/>
<keyword evidence="1" id="KW-0175">Coiled coil</keyword>
<feature type="non-terminal residue" evidence="3">
    <location>
        <position position="468"/>
    </location>
</feature>
<feature type="compositionally biased region" description="Polar residues" evidence="2">
    <location>
        <begin position="281"/>
        <end position="292"/>
    </location>
</feature>
<sequence>MATESDSPKHLQPLDLIFSCNICHDSISDMPSPSPDEKELEGIRKPIAKLWMTECAHLVCAKHLEGGAPPFHPAGQPPRAVCPVCVNRQNNRALKQMYAVNGFSKGQYDSEIPQHFFQCPPVALDSKEGGMDALRFQFLGLVTYGIAVATKYRNLQTAHSHLKDQADRMKLEKTEAETEIQTLTERIALAEEAERRRKAREPEIKHYLEQFALVKQELDRRNEDLSALGYPPPRFDYTFPPSRLFEDDASNGRATTSHTGPSERADRADPRIIEDHIPSVSSTTLRADSSRTYTEDDIQRTGNKRQKIADYRYIPQHTQSPSRNLPAQKRPGIRLPPASSLTQRITSRSTHFQPPPVPYQTNNLQPTFANRSDDVCAGPQGMSAQHETWVPWERTEANHEPNTRSDGPPYMSGALQSDDSDFAKPAAPFRPPKQLKRKIQPVDSIDDVSRSDFITSERLISSIPSHQQ</sequence>
<dbReference type="EMBL" id="KL584833">
    <property type="protein sequence ID" value="KEQ62929.1"/>
    <property type="molecule type" value="Genomic_DNA"/>
</dbReference>
<dbReference type="STRING" id="1043003.A0A074VUJ8"/>
<name>A0A074VUJ8_AURM1</name>
<protein>
    <submittedName>
        <fullName evidence="3">Uncharacterized protein</fullName>
    </submittedName>
</protein>
<accession>A0A074VUJ8</accession>
<keyword evidence="4" id="KW-1185">Reference proteome</keyword>
<evidence type="ECO:0000313" key="3">
    <source>
        <dbReference type="EMBL" id="KEQ62929.1"/>
    </source>
</evidence>
<feature type="region of interest" description="Disordered" evidence="2">
    <location>
        <begin position="397"/>
        <end position="450"/>
    </location>
</feature>
<feature type="region of interest" description="Disordered" evidence="2">
    <location>
        <begin position="242"/>
        <end position="268"/>
    </location>
</feature>
<dbReference type="RefSeq" id="XP_040879952.1">
    <property type="nucleotide sequence ID" value="XM_041019235.1"/>
</dbReference>
<evidence type="ECO:0000256" key="1">
    <source>
        <dbReference type="SAM" id="Coils"/>
    </source>
</evidence>
<dbReference type="Proteomes" id="UP000030672">
    <property type="component" value="Unassembled WGS sequence"/>
</dbReference>
<feature type="coiled-coil region" evidence="1">
    <location>
        <begin position="152"/>
        <end position="193"/>
    </location>
</feature>
<organism evidence="3 4">
    <name type="scientific">Aureobasidium melanogenum (strain CBS 110374)</name>
    <name type="common">Aureobasidium pullulans var. melanogenum</name>
    <dbReference type="NCBI Taxonomy" id="1043003"/>
    <lineage>
        <taxon>Eukaryota</taxon>
        <taxon>Fungi</taxon>
        <taxon>Dikarya</taxon>
        <taxon>Ascomycota</taxon>
        <taxon>Pezizomycotina</taxon>
        <taxon>Dothideomycetes</taxon>
        <taxon>Dothideomycetidae</taxon>
        <taxon>Dothideales</taxon>
        <taxon>Saccotheciaceae</taxon>
        <taxon>Aureobasidium</taxon>
    </lineage>
</organism>
<feature type="region of interest" description="Disordered" evidence="2">
    <location>
        <begin position="281"/>
        <end position="305"/>
    </location>
</feature>
<dbReference type="GeneID" id="63912608"/>
<reference evidence="3 4" key="1">
    <citation type="journal article" date="2014" name="BMC Genomics">
        <title>Genome sequencing of four Aureobasidium pullulans varieties: biotechnological potential, stress tolerance, and description of new species.</title>
        <authorList>
            <person name="Gostin Ar C."/>
            <person name="Ohm R.A."/>
            <person name="Kogej T."/>
            <person name="Sonjak S."/>
            <person name="Turk M."/>
            <person name="Zajc J."/>
            <person name="Zalar P."/>
            <person name="Grube M."/>
            <person name="Sun H."/>
            <person name="Han J."/>
            <person name="Sharma A."/>
            <person name="Chiniquy J."/>
            <person name="Ngan C.Y."/>
            <person name="Lipzen A."/>
            <person name="Barry K."/>
            <person name="Grigoriev I.V."/>
            <person name="Gunde-Cimerman N."/>
        </authorList>
    </citation>
    <scope>NUCLEOTIDE SEQUENCE [LARGE SCALE GENOMIC DNA]</scope>
    <source>
        <strain evidence="3 4">CBS 110374</strain>
    </source>
</reference>
<feature type="region of interest" description="Disordered" evidence="2">
    <location>
        <begin position="317"/>
        <end position="336"/>
    </location>
</feature>
<dbReference type="AlphaFoldDB" id="A0A074VUJ8"/>
<evidence type="ECO:0000256" key="2">
    <source>
        <dbReference type="SAM" id="MobiDB-lite"/>
    </source>
</evidence>